<dbReference type="AlphaFoldDB" id="A0A812K8Q9"/>
<proteinExistence type="predicted"/>
<feature type="non-terminal residue" evidence="1">
    <location>
        <position position="76"/>
    </location>
</feature>
<comment type="caution">
    <text evidence="1">The sequence shown here is derived from an EMBL/GenBank/DDBJ whole genome shotgun (WGS) entry which is preliminary data.</text>
</comment>
<protein>
    <submittedName>
        <fullName evidence="1">Uncharacterized protein</fullName>
    </submittedName>
</protein>
<reference evidence="1" key="1">
    <citation type="submission" date="2021-02" db="EMBL/GenBank/DDBJ databases">
        <authorList>
            <person name="Dougan E. K."/>
            <person name="Rhodes N."/>
            <person name="Thang M."/>
            <person name="Chan C."/>
        </authorList>
    </citation>
    <scope>NUCLEOTIDE SEQUENCE</scope>
</reference>
<evidence type="ECO:0000313" key="2">
    <source>
        <dbReference type="Proteomes" id="UP000649617"/>
    </source>
</evidence>
<sequence>EHRTATSTWCSPISLFDEAARQKASQGGIPEWAIRTVLKARRLVDQASGLGDLTDVYEAQIVTAKREKRGIARAPL</sequence>
<name>A0A812K8Q9_SYMPI</name>
<gene>
    <name evidence="1" type="ORF">SPIL2461_LOCUS3098</name>
</gene>
<dbReference type="OrthoDB" id="446563at2759"/>
<feature type="non-terminal residue" evidence="1">
    <location>
        <position position="1"/>
    </location>
</feature>
<accession>A0A812K8Q9</accession>
<evidence type="ECO:0000313" key="1">
    <source>
        <dbReference type="EMBL" id="CAE7224422.1"/>
    </source>
</evidence>
<dbReference type="EMBL" id="CAJNIZ010003647">
    <property type="protein sequence ID" value="CAE7224422.1"/>
    <property type="molecule type" value="Genomic_DNA"/>
</dbReference>
<organism evidence="1 2">
    <name type="scientific">Symbiodinium pilosum</name>
    <name type="common">Dinoflagellate</name>
    <dbReference type="NCBI Taxonomy" id="2952"/>
    <lineage>
        <taxon>Eukaryota</taxon>
        <taxon>Sar</taxon>
        <taxon>Alveolata</taxon>
        <taxon>Dinophyceae</taxon>
        <taxon>Suessiales</taxon>
        <taxon>Symbiodiniaceae</taxon>
        <taxon>Symbiodinium</taxon>
    </lineage>
</organism>
<dbReference type="Proteomes" id="UP000649617">
    <property type="component" value="Unassembled WGS sequence"/>
</dbReference>
<keyword evidence="2" id="KW-1185">Reference proteome</keyword>